<comment type="caution">
    <text evidence="3">The sequence shown here is derived from an EMBL/GenBank/DDBJ whole genome shotgun (WGS) entry which is preliminary data.</text>
</comment>
<proteinExistence type="predicted"/>
<accession>A0A557RJJ4</accession>
<evidence type="ECO:0000259" key="2">
    <source>
        <dbReference type="SMART" id="SM00849"/>
    </source>
</evidence>
<dbReference type="RefSeq" id="WP_144347575.1">
    <property type="nucleotide sequence ID" value="NZ_VMKP01000002.1"/>
</dbReference>
<dbReference type="PANTHER" id="PTHR43084:SF1">
    <property type="entry name" value="PERSULFIDE DIOXYGENASE ETHE1, MITOCHONDRIAL"/>
    <property type="match status" value="1"/>
</dbReference>
<name>A0A557RJJ4_9GAMM</name>
<evidence type="ECO:0000313" key="4">
    <source>
        <dbReference type="Proteomes" id="UP000316688"/>
    </source>
</evidence>
<dbReference type="Proteomes" id="UP000316688">
    <property type="component" value="Unassembled WGS sequence"/>
</dbReference>
<gene>
    <name evidence="3" type="ORF">FPL11_04345</name>
</gene>
<dbReference type="GO" id="GO:0046872">
    <property type="term" value="F:metal ion binding"/>
    <property type="evidence" value="ECO:0007669"/>
    <property type="project" value="UniProtKB-KW"/>
</dbReference>
<protein>
    <submittedName>
        <fullName evidence="3">MBL fold metallo-hydrolase</fullName>
    </submittedName>
</protein>
<dbReference type="GO" id="GO:0050313">
    <property type="term" value="F:sulfur dioxygenase activity"/>
    <property type="evidence" value="ECO:0007669"/>
    <property type="project" value="InterPro"/>
</dbReference>
<reference evidence="3 4" key="1">
    <citation type="submission" date="2019-07" db="EMBL/GenBank/DDBJ databases">
        <title>Reclasification of Spiribacter aquaticus.</title>
        <authorList>
            <person name="Leon M.J."/>
            <person name="Sanchez-Porro C."/>
            <person name="Ventosa A."/>
        </authorList>
    </citation>
    <scope>NUCLEOTIDE SEQUENCE [LARGE SCALE GENOMIC DNA]</scope>
    <source>
        <strain evidence="3 4">SP30</strain>
    </source>
</reference>
<sequence>MQPIVRSVFHAPSHTFSYVVWDAATRRAAIIDPVLDYDPHSGRSGTQTAEQLIAVVEAEGLRVDWLLETHAHADHMSALAFLKARFDAPTAIGERITEVQARFARLFNLGEDFATDGRQFDHCFTDEETFALGDLPAQVFHTPGHTSDHITYVIGDAVFVGDTLFMPDAGTARCDFPAGSARALYRSIHRLFAALDDDQRVFLLHDYGTDTREPACQTTIGEQRQANIHVAEGVGEDDYVAMREARDATLPMPVLILPAVQVNIRAGHFPPAESNGLRYLKIPVDEFGAHWQPREH</sequence>
<dbReference type="SMART" id="SM00849">
    <property type="entry name" value="Lactamase_B"/>
    <property type="match status" value="1"/>
</dbReference>
<dbReference type="GO" id="GO:0006749">
    <property type="term" value="P:glutathione metabolic process"/>
    <property type="evidence" value="ECO:0007669"/>
    <property type="project" value="InterPro"/>
</dbReference>
<dbReference type="CDD" id="cd07724">
    <property type="entry name" value="POD-like_MBL-fold"/>
    <property type="match status" value="1"/>
</dbReference>
<feature type="domain" description="Metallo-beta-lactamase" evidence="2">
    <location>
        <begin position="14"/>
        <end position="205"/>
    </location>
</feature>
<dbReference type="InterPro" id="IPR044528">
    <property type="entry name" value="POD-like_MBL-fold"/>
</dbReference>
<keyword evidence="3" id="KW-0378">Hydrolase</keyword>
<dbReference type="InterPro" id="IPR001279">
    <property type="entry name" value="Metallo-B-lactamas"/>
</dbReference>
<dbReference type="Pfam" id="PF00753">
    <property type="entry name" value="Lactamase_B"/>
    <property type="match status" value="1"/>
</dbReference>
<keyword evidence="1" id="KW-0479">Metal-binding</keyword>
<organism evidence="3 4">
    <name type="scientific">Spiribacter aquaticus</name>
    <dbReference type="NCBI Taxonomy" id="1935996"/>
    <lineage>
        <taxon>Bacteria</taxon>
        <taxon>Pseudomonadati</taxon>
        <taxon>Pseudomonadota</taxon>
        <taxon>Gammaproteobacteria</taxon>
        <taxon>Chromatiales</taxon>
        <taxon>Ectothiorhodospiraceae</taxon>
        <taxon>Spiribacter</taxon>
    </lineage>
</organism>
<dbReference type="InterPro" id="IPR036866">
    <property type="entry name" value="RibonucZ/Hydroxyglut_hydro"/>
</dbReference>
<dbReference type="AlphaFoldDB" id="A0A557RJJ4"/>
<keyword evidence="4" id="KW-1185">Reference proteome</keyword>
<dbReference type="GO" id="GO:0016787">
    <property type="term" value="F:hydrolase activity"/>
    <property type="evidence" value="ECO:0007669"/>
    <property type="project" value="UniProtKB-KW"/>
</dbReference>
<dbReference type="Gene3D" id="3.60.15.10">
    <property type="entry name" value="Ribonuclease Z/Hydroxyacylglutathione hydrolase-like"/>
    <property type="match status" value="1"/>
</dbReference>
<evidence type="ECO:0000256" key="1">
    <source>
        <dbReference type="ARBA" id="ARBA00022723"/>
    </source>
</evidence>
<dbReference type="GO" id="GO:0070813">
    <property type="term" value="P:hydrogen sulfide metabolic process"/>
    <property type="evidence" value="ECO:0007669"/>
    <property type="project" value="TreeGrafter"/>
</dbReference>
<dbReference type="SUPFAM" id="SSF56281">
    <property type="entry name" value="Metallo-hydrolase/oxidoreductase"/>
    <property type="match status" value="1"/>
</dbReference>
<dbReference type="EMBL" id="VMKP01000002">
    <property type="protein sequence ID" value="TVO65322.1"/>
    <property type="molecule type" value="Genomic_DNA"/>
</dbReference>
<evidence type="ECO:0000313" key="3">
    <source>
        <dbReference type="EMBL" id="TVO65322.1"/>
    </source>
</evidence>
<dbReference type="PANTHER" id="PTHR43084">
    <property type="entry name" value="PERSULFIDE DIOXYGENASE ETHE1"/>
    <property type="match status" value="1"/>
</dbReference>
<dbReference type="InterPro" id="IPR051682">
    <property type="entry name" value="Mito_Persulfide_Diox"/>
</dbReference>